<dbReference type="SUPFAM" id="SSF81301">
    <property type="entry name" value="Nucleotidyltransferase"/>
    <property type="match status" value="1"/>
</dbReference>
<dbReference type="EMBL" id="JAUJEA010000003">
    <property type="protein sequence ID" value="MDN5201646.1"/>
    <property type="molecule type" value="Genomic_DNA"/>
</dbReference>
<protein>
    <submittedName>
        <fullName evidence="1">Nucleotidyltransferase domain-containing protein</fullName>
        <ecNumber evidence="1">2.7.7.-</ecNumber>
    </submittedName>
</protein>
<sequence length="315" mass="37177">MSSRRLYQSISKELEFSKHGVISIPEISLKGPFYHETITINKLSENEKVSLKWYDQLKSVCKEGIKKEIIENIVVHGSYGDLTFTNYSDLDLTVILSTETLTKNKLLLTFKRWFHKSLFPTILKIDPLQHHGVFYLWNELIENYSQAILPIDVYRHAWAFKQVEIQFRYDKLGQNQSDNLSLITSKKLELPKASFFKQGYSMYFMKQYLSNLMLLPAFYMTDIGKPTYKKDSFEPFYNEFKDLARPIEIASNLRKEWPKTPSYFAHFASKLSTFPKLKSLRKVIYKNRRIERTIKNEIIPNMPILTQGLKRKLQN</sequence>
<evidence type="ECO:0000313" key="1">
    <source>
        <dbReference type="EMBL" id="MDN5201646.1"/>
    </source>
</evidence>
<proteinExistence type="predicted"/>
<organism evidence="1 2">
    <name type="scientific">Splendidivirga corallicola</name>
    <dbReference type="NCBI Taxonomy" id="3051826"/>
    <lineage>
        <taxon>Bacteria</taxon>
        <taxon>Pseudomonadati</taxon>
        <taxon>Bacteroidota</taxon>
        <taxon>Cytophagia</taxon>
        <taxon>Cytophagales</taxon>
        <taxon>Splendidivirgaceae</taxon>
        <taxon>Splendidivirga</taxon>
    </lineage>
</organism>
<dbReference type="Proteomes" id="UP001172082">
    <property type="component" value="Unassembled WGS sequence"/>
</dbReference>
<name>A0ABT8KLP4_9BACT</name>
<accession>A0ABT8KLP4</accession>
<dbReference type="InterPro" id="IPR043519">
    <property type="entry name" value="NT_sf"/>
</dbReference>
<keyword evidence="1" id="KW-0548">Nucleotidyltransferase</keyword>
<keyword evidence="2" id="KW-1185">Reference proteome</keyword>
<comment type="caution">
    <text evidence="1">The sequence shown here is derived from an EMBL/GenBank/DDBJ whole genome shotgun (WGS) entry which is preliminary data.</text>
</comment>
<dbReference type="RefSeq" id="WP_346751674.1">
    <property type="nucleotide sequence ID" value="NZ_JAUJEA010000003.1"/>
</dbReference>
<dbReference type="EC" id="2.7.7.-" evidence="1"/>
<dbReference type="CDD" id="cd05403">
    <property type="entry name" value="NT_KNTase_like"/>
    <property type="match status" value="1"/>
</dbReference>
<keyword evidence="1" id="KW-0808">Transferase</keyword>
<evidence type="ECO:0000313" key="2">
    <source>
        <dbReference type="Proteomes" id="UP001172082"/>
    </source>
</evidence>
<reference evidence="1" key="1">
    <citation type="submission" date="2023-06" db="EMBL/GenBank/DDBJ databases">
        <title>Genomic of Parafulvivirga corallium.</title>
        <authorList>
            <person name="Wang G."/>
        </authorList>
    </citation>
    <scope>NUCLEOTIDE SEQUENCE</scope>
    <source>
        <strain evidence="1">BMA10</strain>
    </source>
</reference>
<gene>
    <name evidence="1" type="ORF">QQ008_09745</name>
</gene>
<dbReference type="GO" id="GO:0016779">
    <property type="term" value="F:nucleotidyltransferase activity"/>
    <property type="evidence" value="ECO:0007669"/>
    <property type="project" value="UniProtKB-KW"/>
</dbReference>
<dbReference type="Gene3D" id="3.30.460.10">
    <property type="entry name" value="Beta Polymerase, domain 2"/>
    <property type="match status" value="1"/>
</dbReference>